<evidence type="ECO:0000313" key="11">
    <source>
        <dbReference type="EMBL" id="ACO69282.1"/>
    </source>
</evidence>
<dbReference type="OMA" id="IVWEIRD"/>
<dbReference type="SMART" id="SM00978">
    <property type="entry name" value="Tim44"/>
    <property type="match status" value="1"/>
</dbReference>
<dbReference type="Pfam" id="PF04280">
    <property type="entry name" value="Tim44"/>
    <property type="match status" value="1"/>
</dbReference>
<keyword evidence="12" id="KW-1185">Reference proteome</keyword>
<proteinExistence type="inferred from homology"/>
<dbReference type="EMBL" id="CP001575">
    <property type="protein sequence ID" value="ACO69282.1"/>
    <property type="molecule type" value="Genomic_DNA"/>
</dbReference>
<feature type="region of interest" description="Disordered" evidence="9">
    <location>
        <begin position="88"/>
        <end position="107"/>
    </location>
</feature>
<dbReference type="SUPFAM" id="SSF54427">
    <property type="entry name" value="NTF2-like"/>
    <property type="match status" value="1"/>
</dbReference>
<evidence type="ECO:0000259" key="10">
    <source>
        <dbReference type="SMART" id="SM00978"/>
    </source>
</evidence>
<dbReference type="FunCoup" id="C1FGL2">
    <property type="interactions" value="608"/>
</dbReference>
<dbReference type="PANTHER" id="PTHR28554:SF1">
    <property type="entry name" value="LARGE RIBOSOMAL SUBUNIT PROTEIN ML45"/>
    <property type="match status" value="1"/>
</dbReference>
<dbReference type="Gene3D" id="3.10.450.240">
    <property type="match status" value="1"/>
</dbReference>
<evidence type="ECO:0000313" key="12">
    <source>
        <dbReference type="Proteomes" id="UP000002009"/>
    </source>
</evidence>
<dbReference type="GO" id="GO:0005840">
    <property type="term" value="C:ribosome"/>
    <property type="evidence" value="ECO:0007669"/>
    <property type="project" value="UniProtKB-KW"/>
</dbReference>
<dbReference type="Proteomes" id="UP000002009">
    <property type="component" value="Chromosome 8"/>
</dbReference>
<protein>
    <recommendedName>
        <fullName evidence="7">Large ribosomal subunit protein mL45</fullName>
    </recommendedName>
    <alternativeName>
        <fullName evidence="8">39S ribosomal protein L45, mitochondrial</fullName>
    </alternativeName>
</protein>
<evidence type="ECO:0000256" key="6">
    <source>
        <dbReference type="ARBA" id="ARBA00038073"/>
    </source>
</evidence>
<name>C1FGL2_MICCC</name>
<dbReference type="GO" id="GO:1990904">
    <property type="term" value="C:ribonucleoprotein complex"/>
    <property type="evidence" value="ECO:0007669"/>
    <property type="project" value="UniProtKB-KW"/>
</dbReference>
<dbReference type="InterPro" id="IPR007379">
    <property type="entry name" value="Tim44-like_dom"/>
</dbReference>
<dbReference type="RefSeq" id="XP_002508024.1">
    <property type="nucleotide sequence ID" value="XM_002507978.1"/>
</dbReference>
<evidence type="ECO:0000256" key="7">
    <source>
        <dbReference type="ARBA" id="ARBA00039448"/>
    </source>
</evidence>
<keyword evidence="4" id="KW-0496">Mitochondrion</keyword>
<reference evidence="11 12" key="1">
    <citation type="journal article" date="2009" name="Science">
        <title>Green evolution and dynamic adaptations revealed by genomes of the marine picoeukaryotes Micromonas.</title>
        <authorList>
            <person name="Worden A.Z."/>
            <person name="Lee J.H."/>
            <person name="Mock T."/>
            <person name="Rouze P."/>
            <person name="Simmons M.P."/>
            <person name="Aerts A.L."/>
            <person name="Allen A.E."/>
            <person name="Cuvelier M.L."/>
            <person name="Derelle E."/>
            <person name="Everett M.V."/>
            <person name="Foulon E."/>
            <person name="Grimwood J."/>
            <person name="Gundlach H."/>
            <person name="Henrissat B."/>
            <person name="Napoli C."/>
            <person name="McDonald S.M."/>
            <person name="Parker M.S."/>
            <person name="Rombauts S."/>
            <person name="Salamov A."/>
            <person name="Von Dassow P."/>
            <person name="Badger J.H."/>
            <person name="Coutinho P.M."/>
            <person name="Demir E."/>
            <person name="Dubchak I."/>
            <person name="Gentemann C."/>
            <person name="Eikrem W."/>
            <person name="Gready J.E."/>
            <person name="John U."/>
            <person name="Lanier W."/>
            <person name="Lindquist E.A."/>
            <person name="Lucas S."/>
            <person name="Mayer K.F."/>
            <person name="Moreau H."/>
            <person name="Not F."/>
            <person name="Otillar R."/>
            <person name="Panaud O."/>
            <person name="Pangilinan J."/>
            <person name="Paulsen I."/>
            <person name="Piegu B."/>
            <person name="Poliakov A."/>
            <person name="Robbens S."/>
            <person name="Schmutz J."/>
            <person name="Toulza E."/>
            <person name="Wyss T."/>
            <person name="Zelensky A."/>
            <person name="Zhou K."/>
            <person name="Armbrust E.V."/>
            <person name="Bhattacharya D."/>
            <person name="Goodenough U.W."/>
            <person name="Van de Peer Y."/>
            <person name="Grigoriev I.V."/>
        </authorList>
    </citation>
    <scope>NUCLEOTIDE SEQUENCE [LARGE SCALE GENOMIC DNA]</scope>
    <source>
        <strain evidence="12">RCC299 / NOUM17</strain>
    </source>
</reference>
<evidence type="ECO:0000256" key="9">
    <source>
        <dbReference type="SAM" id="MobiDB-lite"/>
    </source>
</evidence>
<dbReference type="InterPro" id="IPR032710">
    <property type="entry name" value="NTF2-like_dom_sf"/>
</dbReference>
<feature type="domain" description="Tim44-like" evidence="10">
    <location>
        <begin position="169"/>
        <end position="319"/>
    </location>
</feature>
<dbReference type="KEGG" id="mis:MICPUN_60918"/>
<evidence type="ECO:0000256" key="5">
    <source>
        <dbReference type="ARBA" id="ARBA00023274"/>
    </source>
</evidence>
<dbReference type="OrthoDB" id="19619at2759"/>
<dbReference type="InterPro" id="IPR051975">
    <property type="entry name" value="mtLSU_mL45"/>
</dbReference>
<comment type="similarity">
    <text evidence="6">Belongs to the mitochondrion-specific ribosomal protein mL45 family.</text>
</comment>
<dbReference type="InParanoid" id="C1FGL2"/>
<dbReference type="eggNOG" id="KOG4599">
    <property type="taxonomic scope" value="Eukaryota"/>
</dbReference>
<sequence>MRNAGGALRSFARAARWVHAREPGLALDGCVARLSDPAASSSNATIANAPTRVAPSWALAARRNHRNVAGDAAGRRSRDDAAPMTRVTRRGMAKETPRASGVPKGHTLSSEFNNARSQGLRAFLLSPGVIADPYRGPRPWPSLSSFLGTSGWKALVRMISRPVHDVLTLGQCQQIKGFTRDNFKAEAGQLYRQISQLIAENHVTSLRHLVTEKALTDIKREAKTREKAGWGKIVWEIRDLEKPVTLQGRMIFPNPQDKQMAFAQMTVGFRSHQRYAAYDAKGRLVAGDPNGFLPVEDVWVLEHAFKLPNARWRLAARLPALAPGEKAPRDADDAPLVSGWM</sequence>
<comment type="subcellular location">
    <subcellularLocation>
        <location evidence="1">Mitochondrion</location>
    </subcellularLocation>
</comment>
<dbReference type="GO" id="GO:0005739">
    <property type="term" value="C:mitochondrion"/>
    <property type="evidence" value="ECO:0007669"/>
    <property type="project" value="UniProtKB-SubCell"/>
</dbReference>
<keyword evidence="5" id="KW-0687">Ribonucleoprotein</keyword>
<dbReference type="PANTHER" id="PTHR28554">
    <property type="entry name" value="39S RIBOSOMAL PROTEIN L45, MITOCHONDRIAL"/>
    <property type="match status" value="1"/>
</dbReference>
<evidence type="ECO:0000256" key="4">
    <source>
        <dbReference type="ARBA" id="ARBA00023128"/>
    </source>
</evidence>
<gene>
    <name evidence="11" type="ORF">MICPUN_60918</name>
</gene>
<dbReference type="AlphaFoldDB" id="C1FGL2"/>
<dbReference type="STRING" id="296587.C1FGL2"/>
<evidence type="ECO:0000256" key="3">
    <source>
        <dbReference type="ARBA" id="ARBA00022980"/>
    </source>
</evidence>
<evidence type="ECO:0000256" key="1">
    <source>
        <dbReference type="ARBA" id="ARBA00004173"/>
    </source>
</evidence>
<keyword evidence="2" id="KW-0809">Transit peptide</keyword>
<keyword evidence="3" id="KW-0689">Ribosomal protein</keyword>
<organism evidence="11 12">
    <name type="scientific">Micromonas commoda (strain RCC299 / NOUM17 / CCMP2709)</name>
    <name type="common">Picoplanktonic green alga</name>
    <dbReference type="NCBI Taxonomy" id="296587"/>
    <lineage>
        <taxon>Eukaryota</taxon>
        <taxon>Viridiplantae</taxon>
        <taxon>Chlorophyta</taxon>
        <taxon>Mamiellophyceae</taxon>
        <taxon>Mamiellales</taxon>
        <taxon>Mamiellaceae</taxon>
        <taxon>Micromonas</taxon>
    </lineage>
</organism>
<evidence type="ECO:0000256" key="8">
    <source>
        <dbReference type="ARBA" id="ARBA00043031"/>
    </source>
</evidence>
<dbReference type="GeneID" id="8245935"/>
<accession>C1FGL2</accession>
<evidence type="ECO:0000256" key="2">
    <source>
        <dbReference type="ARBA" id="ARBA00022946"/>
    </source>
</evidence>